<protein>
    <submittedName>
        <fullName evidence="2">Uncharacterized protein</fullName>
    </submittedName>
</protein>
<dbReference type="EMBL" id="LSYS01006902">
    <property type="protein sequence ID" value="OPJ73564.1"/>
    <property type="molecule type" value="Genomic_DNA"/>
</dbReference>
<proteinExistence type="predicted"/>
<evidence type="ECO:0000313" key="2">
    <source>
        <dbReference type="EMBL" id="OPJ73564.1"/>
    </source>
</evidence>
<name>A0A1V4JN78_PATFA</name>
<keyword evidence="3" id="KW-1185">Reference proteome</keyword>
<dbReference type="Proteomes" id="UP000190648">
    <property type="component" value="Unassembled WGS sequence"/>
</dbReference>
<accession>A0A1V4JN78</accession>
<dbReference type="AlphaFoldDB" id="A0A1V4JN78"/>
<evidence type="ECO:0000256" key="1">
    <source>
        <dbReference type="SAM" id="MobiDB-lite"/>
    </source>
</evidence>
<organism evidence="2 3">
    <name type="scientific">Patagioenas fasciata monilis</name>
    <dbReference type="NCBI Taxonomy" id="372326"/>
    <lineage>
        <taxon>Eukaryota</taxon>
        <taxon>Metazoa</taxon>
        <taxon>Chordata</taxon>
        <taxon>Craniata</taxon>
        <taxon>Vertebrata</taxon>
        <taxon>Euteleostomi</taxon>
        <taxon>Archelosauria</taxon>
        <taxon>Archosauria</taxon>
        <taxon>Dinosauria</taxon>
        <taxon>Saurischia</taxon>
        <taxon>Theropoda</taxon>
        <taxon>Coelurosauria</taxon>
        <taxon>Aves</taxon>
        <taxon>Neognathae</taxon>
        <taxon>Neoaves</taxon>
        <taxon>Columbimorphae</taxon>
        <taxon>Columbiformes</taxon>
        <taxon>Columbidae</taxon>
        <taxon>Patagioenas</taxon>
    </lineage>
</organism>
<gene>
    <name evidence="2" type="ORF">AV530_005890</name>
</gene>
<sequence length="89" mass="9629">MSSLSLAPSDGHEEQPMQQWLKGAGGCPFAGDDDFQSSDAGLSSRAVQGGNHRGSIRTQFTTLDQFIGLVHHTLAEQRKTFLQATEIIL</sequence>
<reference evidence="2 3" key="1">
    <citation type="submission" date="2016-02" db="EMBL/GenBank/DDBJ databases">
        <title>Band-tailed pigeon sequencing and assembly.</title>
        <authorList>
            <person name="Soares A.E."/>
            <person name="Novak B.J."/>
            <person name="Rice E.S."/>
            <person name="O'Connell B."/>
            <person name="Chang D."/>
            <person name="Weber S."/>
            <person name="Shapiro B."/>
        </authorList>
    </citation>
    <scope>NUCLEOTIDE SEQUENCE [LARGE SCALE GENOMIC DNA]</scope>
    <source>
        <strain evidence="2">BTP2013</strain>
        <tissue evidence="2">Blood</tissue>
    </source>
</reference>
<feature type="region of interest" description="Disordered" evidence="1">
    <location>
        <begin position="1"/>
        <end position="54"/>
    </location>
</feature>
<evidence type="ECO:0000313" key="3">
    <source>
        <dbReference type="Proteomes" id="UP000190648"/>
    </source>
</evidence>
<comment type="caution">
    <text evidence="2">The sequence shown here is derived from an EMBL/GenBank/DDBJ whole genome shotgun (WGS) entry which is preliminary data.</text>
</comment>